<feature type="region of interest" description="Disordered" evidence="1">
    <location>
        <begin position="607"/>
        <end position="629"/>
    </location>
</feature>
<protein>
    <recommendedName>
        <fullName evidence="4">START domain-containing protein</fullName>
    </recommendedName>
</protein>
<evidence type="ECO:0000313" key="3">
    <source>
        <dbReference type="Proteomes" id="UP000245942"/>
    </source>
</evidence>
<dbReference type="AlphaFoldDB" id="A0A316UIZ4"/>
<feature type="compositionally biased region" description="Low complexity" evidence="1">
    <location>
        <begin position="458"/>
        <end position="473"/>
    </location>
</feature>
<organism evidence="2 3">
    <name type="scientific">Pseudomicrostroma glucosiphilum</name>
    <dbReference type="NCBI Taxonomy" id="1684307"/>
    <lineage>
        <taxon>Eukaryota</taxon>
        <taxon>Fungi</taxon>
        <taxon>Dikarya</taxon>
        <taxon>Basidiomycota</taxon>
        <taxon>Ustilaginomycotina</taxon>
        <taxon>Exobasidiomycetes</taxon>
        <taxon>Microstromatales</taxon>
        <taxon>Microstromatales incertae sedis</taxon>
        <taxon>Pseudomicrostroma</taxon>
    </lineage>
</organism>
<keyword evidence="3" id="KW-1185">Reference proteome</keyword>
<feature type="compositionally biased region" description="Polar residues" evidence="1">
    <location>
        <begin position="435"/>
        <end position="456"/>
    </location>
</feature>
<dbReference type="Gene3D" id="3.30.530.20">
    <property type="match status" value="1"/>
</dbReference>
<dbReference type="SUPFAM" id="SSF55961">
    <property type="entry name" value="Bet v1-like"/>
    <property type="match status" value="1"/>
</dbReference>
<dbReference type="OrthoDB" id="333905at2759"/>
<feature type="compositionally biased region" description="Low complexity" evidence="1">
    <location>
        <begin position="848"/>
        <end position="861"/>
    </location>
</feature>
<feature type="compositionally biased region" description="Polar residues" evidence="1">
    <location>
        <begin position="610"/>
        <end position="621"/>
    </location>
</feature>
<feature type="region of interest" description="Disordered" evidence="1">
    <location>
        <begin position="1"/>
        <end position="47"/>
    </location>
</feature>
<feature type="compositionally biased region" description="Low complexity" evidence="1">
    <location>
        <begin position="385"/>
        <end position="398"/>
    </location>
</feature>
<feature type="compositionally biased region" description="Low complexity" evidence="1">
    <location>
        <begin position="696"/>
        <end position="709"/>
    </location>
</feature>
<evidence type="ECO:0000313" key="2">
    <source>
        <dbReference type="EMBL" id="PWN23913.1"/>
    </source>
</evidence>
<feature type="region of interest" description="Disordered" evidence="1">
    <location>
        <begin position="347"/>
        <end position="412"/>
    </location>
</feature>
<accession>A0A316UIZ4</accession>
<feature type="compositionally biased region" description="Low complexity" evidence="1">
    <location>
        <begin position="36"/>
        <end position="45"/>
    </location>
</feature>
<reference evidence="2 3" key="1">
    <citation type="journal article" date="2018" name="Mol. Biol. Evol.">
        <title>Broad Genomic Sampling Reveals a Smut Pathogenic Ancestry of the Fungal Clade Ustilaginomycotina.</title>
        <authorList>
            <person name="Kijpornyongpan T."/>
            <person name="Mondo S.J."/>
            <person name="Barry K."/>
            <person name="Sandor L."/>
            <person name="Lee J."/>
            <person name="Lipzen A."/>
            <person name="Pangilinan J."/>
            <person name="LaButti K."/>
            <person name="Hainaut M."/>
            <person name="Henrissat B."/>
            <person name="Grigoriev I.V."/>
            <person name="Spatafora J.W."/>
            <person name="Aime M.C."/>
        </authorList>
    </citation>
    <scope>NUCLEOTIDE SEQUENCE [LARGE SCALE GENOMIC DNA]</scope>
    <source>
        <strain evidence="2 3">MCA 4718</strain>
    </source>
</reference>
<feature type="compositionally biased region" description="Low complexity" evidence="1">
    <location>
        <begin position="13"/>
        <end position="27"/>
    </location>
</feature>
<sequence length="909" mass="95888">MPRLTKTKAKETGSAVSSNRSSVSGASHLKGDAAHEASSSSPSSAGPLTKAALEVVRQMLLYLDPAAASLLPVDEMSATRSLHVPIPISEWNVLYSTPASSAPSGSKDTSFKPSIQVLSYPTSEQNLFCVRSVLPDISARQFWTLMAESGNRHLWDTTTQEGGNHRFFSSELPSESPEHTLAHSLAARLEYLRFGSIFMVAKPRDMVLLSADVRLPPTSASALRLVSACRSEVDPAKPPVKGYTRYDLGVGGFMVEELGTDGTTSTARTGKACQVTQLSNLGSAASWVPASVVKMVAQTMVPRSVALISKAAISITVPEPLRTGVVPDDVDPKEEIVHKGRERWSKARILPSQVGEGILGRSRPEPQSTKPGRPTQGSSQDELPETSVAAAASTTDVPTPTPPAAPESMSTPLADTRHISVVEDPAGARPPLQKSHATARSSASPSTDNTATTELCSTRRSSSTQSGSTLASRVSLAESDGANFDTEVTASSQDTSMAESRNLSVASKASQERLRLRNGDEVGQRLNRISMALQAKCSEEQDMSFSPPTPAASHLRGSIAITESPEGQTAHSRSANGDDQDEVNELVAEALSISLSSPQLQSHFAAYSPDRSTTRQLSPSLLRSPGAREARREASELSAILLAGSDALISALAPGARERLPDGDSGAMTQAGPLRRESCFSSPTRGRERPVTLSNASRSSAATSRSSAVTRRKKSVRPALASSASFSRAITQTTSAHALHFPGSQDTSLEEGGRDVAMTSWKNALNSTPYALELGKMAMLWTSEASQAGKSPSPGRGAEEAAPLPSLPSSLHGASPAVRALRSASGFGSGRLRPPTPGRSFSSPAHQTAFAFSSTPTASSSRINCQSSLETGDSLRPSVRIPAPESERRKASRENYKDNPKLMTSPVLG</sequence>
<dbReference type="Proteomes" id="UP000245942">
    <property type="component" value="Unassembled WGS sequence"/>
</dbReference>
<evidence type="ECO:0000256" key="1">
    <source>
        <dbReference type="SAM" id="MobiDB-lite"/>
    </source>
</evidence>
<feature type="region of interest" description="Disordered" evidence="1">
    <location>
        <begin position="657"/>
        <end position="726"/>
    </location>
</feature>
<feature type="compositionally biased region" description="Polar residues" evidence="1">
    <location>
        <begin position="487"/>
        <end position="509"/>
    </location>
</feature>
<feature type="region of interest" description="Disordered" evidence="1">
    <location>
        <begin position="487"/>
        <end position="519"/>
    </location>
</feature>
<dbReference type="GeneID" id="37010988"/>
<feature type="region of interest" description="Disordered" evidence="1">
    <location>
        <begin position="785"/>
        <end position="909"/>
    </location>
</feature>
<proteinExistence type="predicted"/>
<feature type="compositionally biased region" description="Polar residues" evidence="1">
    <location>
        <begin position="862"/>
        <end position="871"/>
    </location>
</feature>
<dbReference type="RefSeq" id="XP_025351073.1">
    <property type="nucleotide sequence ID" value="XM_025489254.1"/>
</dbReference>
<name>A0A316UIZ4_9BASI</name>
<dbReference type="InterPro" id="IPR023393">
    <property type="entry name" value="START-like_dom_sf"/>
</dbReference>
<feature type="compositionally biased region" description="Basic and acidic residues" evidence="1">
    <location>
        <begin position="510"/>
        <end position="519"/>
    </location>
</feature>
<gene>
    <name evidence="2" type="ORF">BCV69DRAFT_13585</name>
</gene>
<feature type="compositionally biased region" description="Basic and acidic residues" evidence="1">
    <location>
        <begin position="885"/>
        <end position="900"/>
    </location>
</feature>
<feature type="region of interest" description="Disordered" evidence="1">
    <location>
        <begin position="425"/>
        <end position="474"/>
    </location>
</feature>
<feature type="compositionally biased region" description="Polar residues" evidence="1">
    <location>
        <begin position="365"/>
        <end position="381"/>
    </location>
</feature>
<dbReference type="EMBL" id="KZ819321">
    <property type="protein sequence ID" value="PWN23913.1"/>
    <property type="molecule type" value="Genomic_DNA"/>
</dbReference>
<evidence type="ECO:0008006" key="4">
    <source>
        <dbReference type="Google" id="ProtNLM"/>
    </source>
</evidence>